<dbReference type="FunFam" id="3.40.50.970:FF:000022">
    <property type="entry name" value="2-oxoglutarate ferredoxin oxidoreductase alpha subunit"/>
    <property type="match status" value="1"/>
</dbReference>
<dbReference type="SUPFAM" id="SSF52922">
    <property type="entry name" value="TK C-terminal domain-like"/>
    <property type="match status" value="1"/>
</dbReference>
<evidence type="ECO:0000313" key="6">
    <source>
        <dbReference type="Proteomes" id="UP000267841"/>
    </source>
</evidence>
<dbReference type="Pfam" id="PF01855">
    <property type="entry name" value="POR_N"/>
    <property type="match status" value="1"/>
</dbReference>
<dbReference type="Gene3D" id="3.40.50.970">
    <property type="match status" value="1"/>
</dbReference>
<dbReference type="PANTHER" id="PTHR32154:SF20">
    <property type="entry name" value="2-OXOGLUTARATE OXIDOREDUCTASE SUBUNIT KORA"/>
    <property type="match status" value="1"/>
</dbReference>
<dbReference type="InterPro" id="IPR050722">
    <property type="entry name" value="Pyruvate:ferred/Flavod_OxRd"/>
</dbReference>
<dbReference type="InterPro" id="IPR022367">
    <property type="entry name" value="2-oxoacid/accept_OxRdtase_asu"/>
</dbReference>
<dbReference type="Gene3D" id="3.40.920.10">
    <property type="entry name" value="Pyruvate-ferredoxin oxidoreductase, PFOR, domain III"/>
    <property type="match status" value="1"/>
</dbReference>
<dbReference type="GO" id="GO:0016903">
    <property type="term" value="F:oxidoreductase activity, acting on the aldehyde or oxo group of donors"/>
    <property type="evidence" value="ECO:0007669"/>
    <property type="project" value="InterPro"/>
</dbReference>
<evidence type="ECO:0000259" key="4">
    <source>
        <dbReference type="Pfam" id="PF17147"/>
    </source>
</evidence>
<feature type="domain" description="Pyruvate/ketoisovalerate oxidoreductase catalytic" evidence="2">
    <location>
        <begin position="13"/>
        <end position="174"/>
    </location>
</feature>
<proteinExistence type="predicted"/>
<dbReference type="InterPro" id="IPR019752">
    <property type="entry name" value="Pyrv/ketoisovalerate_OxRed_cat"/>
</dbReference>
<evidence type="ECO:0000256" key="1">
    <source>
        <dbReference type="ARBA" id="ARBA00023002"/>
    </source>
</evidence>
<sequence length="608" mass="67985">MGFDLVIKVGGEGGEGVISAGDFLTEAAARAGYEVVNFKSFPAEIKGGYAQSIVRISDIKRYSTGDGFDILCCFNREAYEFNRKHLKEGCVLIYDSSDFEPEEHEGVYLYPVPLSELARDVMKAYITKNVIALGVLCELFKIPDQSIKDSIRAKFLRKGEEIVAMNYRALETGINYVRENLKKTDPYIFPPPLEPKDVVIMEGNQAVAKGAVVAGCKFYAAYPITPATTVGNYIVEDLIKAGGWLYQAEDEIASLGMALGASFAGVKAMTATSGPGLCLMTEFLSYAGMTELPIVVVDVQRVGPATGMPTKHEQGDLYHAVYGGHGEYPKAVLAPTNVEECFYLTVEAFNLAEKYQMPVFLLSDASLSLRTEAFPTPKVENIKVINRWVYRREDDPEGRFIRNDRFLRYALFTEDGITPVGIPGDPNAIHAITGLEHQENSDPRNRPDIRTLQMEKRMRKLEKLLKEDAERFYEFDCPYEQADIGIITWGLTASVAKEAVERLRSRGARINALYMKLLWPVRADLIESFARSCGRIAVPETNWSGQLASILKQETHLRPITFNIYRGEPLIPKEVEAFLEFLIENPEVREGRFTAADIFGEERVYGLI</sequence>
<dbReference type="RefSeq" id="WP_121009970.1">
    <property type="nucleotide sequence ID" value="NZ_RCCJ01000001.1"/>
</dbReference>
<dbReference type="PANTHER" id="PTHR32154">
    <property type="entry name" value="PYRUVATE-FLAVODOXIN OXIDOREDUCTASE-RELATED"/>
    <property type="match status" value="1"/>
</dbReference>
<evidence type="ECO:0000313" key="5">
    <source>
        <dbReference type="EMBL" id="RLJ70405.1"/>
    </source>
</evidence>
<dbReference type="Proteomes" id="UP000267841">
    <property type="component" value="Unassembled WGS sequence"/>
</dbReference>
<gene>
    <name evidence="5" type="ORF">BCF55_0677</name>
</gene>
<dbReference type="InterPro" id="IPR009014">
    <property type="entry name" value="Transketo_C/PFOR_II"/>
</dbReference>
<evidence type="ECO:0000259" key="2">
    <source>
        <dbReference type="Pfam" id="PF01558"/>
    </source>
</evidence>
<dbReference type="InterPro" id="IPR033412">
    <property type="entry name" value="PFOR_II"/>
</dbReference>
<name>A0A497XNA3_9AQUI</name>
<protein>
    <submittedName>
        <fullName evidence="5">2-oxoglutarate ferredoxin oxidoreductase subunit alpha</fullName>
    </submittedName>
</protein>
<dbReference type="SUPFAM" id="SSF52518">
    <property type="entry name" value="Thiamin diphosphate-binding fold (THDP-binding)"/>
    <property type="match status" value="1"/>
</dbReference>
<dbReference type="InterPro" id="IPR002869">
    <property type="entry name" value="Pyrv_flavodox_OxRed_cen"/>
</dbReference>
<feature type="domain" description="Pyruvate flavodoxin/ferredoxin oxidoreductase pyrimidine binding" evidence="3">
    <location>
        <begin position="210"/>
        <end position="389"/>
    </location>
</feature>
<keyword evidence="1" id="KW-0560">Oxidoreductase</keyword>
<keyword evidence="6" id="KW-1185">Reference proteome</keyword>
<reference evidence="5 6" key="1">
    <citation type="submission" date="2018-10" db="EMBL/GenBank/DDBJ databases">
        <title>Genomic Encyclopedia of Archaeal and Bacterial Type Strains, Phase II (KMG-II): from individual species to whole genera.</title>
        <authorList>
            <person name="Goeker M."/>
        </authorList>
    </citation>
    <scope>NUCLEOTIDE SEQUENCE [LARGE SCALE GENOMIC DNA]</scope>
    <source>
        <strain evidence="5 6">DSM 16510</strain>
    </source>
</reference>
<evidence type="ECO:0000259" key="3">
    <source>
        <dbReference type="Pfam" id="PF01855"/>
    </source>
</evidence>
<dbReference type="GO" id="GO:0006979">
    <property type="term" value="P:response to oxidative stress"/>
    <property type="evidence" value="ECO:0007669"/>
    <property type="project" value="TreeGrafter"/>
</dbReference>
<dbReference type="Pfam" id="PF17147">
    <property type="entry name" value="PFOR_II"/>
    <property type="match status" value="1"/>
</dbReference>
<dbReference type="InterPro" id="IPR029061">
    <property type="entry name" value="THDP-binding"/>
</dbReference>
<dbReference type="OrthoDB" id="9794954at2"/>
<feature type="domain" description="Pyruvate:ferredoxin oxidoreductase core" evidence="4">
    <location>
        <begin position="482"/>
        <end position="549"/>
    </location>
</feature>
<dbReference type="Pfam" id="PF01558">
    <property type="entry name" value="POR"/>
    <property type="match status" value="1"/>
</dbReference>
<dbReference type="InterPro" id="IPR002880">
    <property type="entry name" value="Pyrv_Fd/Flavodoxin_OxRdtase_N"/>
</dbReference>
<dbReference type="AlphaFoldDB" id="A0A497XNA3"/>
<dbReference type="Gene3D" id="3.40.50.920">
    <property type="match status" value="1"/>
</dbReference>
<dbReference type="NCBIfam" id="TIGR03710">
    <property type="entry name" value="OAFO_sf"/>
    <property type="match status" value="1"/>
</dbReference>
<organism evidence="5 6">
    <name type="scientific">Hydrogenivirga caldilitoris</name>
    <dbReference type="NCBI Taxonomy" id="246264"/>
    <lineage>
        <taxon>Bacteria</taxon>
        <taxon>Pseudomonadati</taxon>
        <taxon>Aquificota</taxon>
        <taxon>Aquificia</taxon>
        <taxon>Aquificales</taxon>
        <taxon>Aquificaceae</taxon>
        <taxon>Hydrogenivirga</taxon>
    </lineage>
</organism>
<dbReference type="SUPFAM" id="SSF53323">
    <property type="entry name" value="Pyruvate-ferredoxin oxidoreductase, PFOR, domain III"/>
    <property type="match status" value="1"/>
</dbReference>
<accession>A0A497XNA3</accession>
<dbReference type="CDD" id="cd07034">
    <property type="entry name" value="TPP_PYR_PFOR_IOR-alpha_like"/>
    <property type="match status" value="1"/>
</dbReference>
<dbReference type="EMBL" id="RCCJ01000001">
    <property type="protein sequence ID" value="RLJ70405.1"/>
    <property type="molecule type" value="Genomic_DNA"/>
</dbReference>
<comment type="caution">
    <text evidence="5">The sequence shown here is derived from an EMBL/GenBank/DDBJ whole genome shotgun (WGS) entry which is preliminary data.</text>
</comment>